<dbReference type="OrthoDB" id="4338725at2759"/>
<reference evidence="1 2" key="1">
    <citation type="journal article" date="2008" name="Nat. Biotechnol.">
        <title>Genome sequencing and analysis of the filamentous fungus Penicillium chrysogenum.</title>
        <authorList>
            <person name="van den Berg M.A."/>
            <person name="Albang R."/>
            <person name="Albermann K."/>
            <person name="Badger J.H."/>
            <person name="Daran J.-M."/>
            <person name="Driessen A.J.M."/>
            <person name="Garcia-Estrada C."/>
            <person name="Fedorova N.D."/>
            <person name="Harris D.M."/>
            <person name="Heijne W.H.M."/>
            <person name="Joardar V.S."/>
            <person name="Kiel J.A.K.W."/>
            <person name="Kovalchuk A."/>
            <person name="Martin J.F."/>
            <person name="Nierman W.C."/>
            <person name="Nijland J.G."/>
            <person name="Pronk J.T."/>
            <person name="Roubos J.A."/>
            <person name="van der Klei I.J."/>
            <person name="van Peij N.N.M.E."/>
            <person name="Veenhuis M."/>
            <person name="von Doehren H."/>
            <person name="Wagner C."/>
            <person name="Wortman J.R."/>
            <person name="Bovenberg R.A.L."/>
        </authorList>
    </citation>
    <scope>NUCLEOTIDE SEQUENCE [LARGE SCALE GENOMIC DNA]</scope>
    <source>
        <strain evidence="2">ATCC 28089 / DSM 1075 / NRRL 1951 / Wisconsin 54-1255</strain>
    </source>
</reference>
<gene>
    <name evidence="1" type="ORF">Pc12g16120</name>
    <name evidence="1" type="ORF">PCH_Pc12g16120</name>
</gene>
<accession>B6GYP2</accession>
<dbReference type="Proteomes" id="UP000000724">
    <property type="component" value="Contig Pc00c12"/>
</dbReference>
<dbReference type="AlphaFoldDB" id="B6GYP2"/>
<keyword evidence="2" id="KW-1185">Reference proteome</keyword>
<name>B6GYP2_PENRW</name>
<dbReference type="VEuPathDB" id="FungiDB:PCH_Pc12g16120"/>
<sequence length="261" mass="29011">MDRSSNAMYIAALERHITFLQHTWQERRPHVPEAIVRKSQHLQKVPSLALPFHPTSHTSVEQRGITPQPKPPNIEARWKVQLQKFIGKIPTAPEWTKKVPAPDSSVLGVLFQNNAIAAQPCSAAPTECLNIIQTDQQCALFTGTRIRNAANSRLFAPYSKIIFCALCHVACCNGVAPKEVDQAITTISKGSSTHLEQLRHGVTWAIEAIDCLHREGWGIRSGDILVHYFTEMAASDAVLSRQSAKFHAMHLDIQPRPPIPS</sequence>
<proteinExistence type="predicted"/>
<protein>
    <submittedName>
        <fullName evidence="1">Uncharacterized protein</fullName>
    </submittedName>
</protein>
<dbReference type="HOGENOM" id="CLU_1065979_0_0_1"/>
<evidence type="ECO:0000313" key="1">
    <source>
        <dbReference type="EMBL" id="CAP81239.1"/>
    </source>
</evidence>
<dbReference type="EMBL" id="AM920427">
    <property type="protein sequence ID" value="CAP81239.1"/>
    <property type="molecule type" value="Genomic_DNA"/>
</dbReference>
<evidence type="ECO:0000313" key="2">
    <source>
        <dbReference type="Proteomes" id="UP000000724"/>
    </source>
</evidence>
<organism evidence="1 2">
    <name type="scientific">Penicillium rubens (strain ATCC 28089 / DSM 1075 / NRRL 1951 / Wisconsin 54-1255)</name>
    <name type="common">Penicillium chrysogenum</name>
    <dbReference type="NCBI Taxonomy" id="500485"/>
    <lineage>
        <taxon>Eukaryota</taxon>
        <taxon>Fungi</taxon>
        <taxon>Dikarya</taxon>
        <taxon>Ascomycota</taxon>
        <taxon>Pezizomycotina</taxon>
        <taxon>Eurotiomycetes</taxon>
        <taxon>Eurotiomycetidae</taxon>
        <taxon>Eurotiales</taxon>
        <taxon>Aspergillaceae</taxon>
        <taxon>Penicillium</taxon>
        <taxon>Penicillium chrysogenum species complex</taxon>
    </lineage>
</organism>